<dbReference type="Pfam" id="PF07645">
    <property type="entry name" value="EGF_CA"/>
    <property type="match status" value="26"/>
</dbReference>
<feature type="domain" description="EGF-like" evidence="14">
    <location>
        <begin position="633"/>
        <end position="670"/>
    </location>
</feature>
<dbReference type="InterPro" id="IPR001846">
    <property type="entry name" value="VWF_type-D"/>
</dbReference>
<evidence type="ECO:0000256" key="9">
    <source>
        <dbReference type="ARBA" id="ARBA00023157"/>
    </source>
</evidence>
<dbReference type="InterPro" id="IPR024731">
    <property type="entry name" value="NELL2-like_EGF"/>
</dbReference>
<dbReference type="GO" id="GO:0005576">
    <property type="term" value="C:extracellular region"/>
    <property type="evidence" value="ECO:0007669"/>
    <property type="project" value="UniProtKB-SubCell"/>
</dbReference>
<feature type="domain" description="EGF-like" evidence="14">
    <location>
        <begin position="104"/>
        <end position="144"/>
    </location>
</feature>
<feature type="domain" description="AMOP" evidence="15">
    <location>
        <begin position="1749"/>
        <end position="1877"/>
    </location>
</feature>
<feature type="domain" description="EGF-like" evidence="14">
    <location>
        <begin position="753"/>
        <end position="793"/>
    </location>
</feature>
<dbReference type="PANTHER" id="PTHR24034">
    <property type="entry name" value="EGF-LIKE DOMAIN-CONTAINING PROTEIN"/>
    <property type="match status" value="1"/>
</dbReference>
<evidence type="ECO:0000256" key="4">
    <source>
        <dbReference type="ARBA" id="ARBA00022536"/>
    </source>
</evidence>
<dbReference type="SMART" id="SM00181">
    <property type="entry name" value="EGF"/>
    <property type="match status" value="40"/>
</dbReference>
<comment type="caution">
    <text evidence="11">Lacks conserved residue(s) required for the propagation of feature annotation.</text>
</comment>
<reference evidence="17 18" key="1">
    <citation type="journal article" date="2018" name="G3 (Bethesda)">
        <title>A High-Quality Reference Genome for the Invasive Mosquitofish Gambusia affinis Using a Chicago Library.</title>
        <authorList>
            <person name="Hoffberg S.L."/>
            <person name="Troendle N.J."/>
            <person name="Glenn T.C."/>
            <person name="Mahmud O."/>
            <person name="Louha S."/>
            <person name="Chalopin D."/>
            <person name="Bennetzen J.L."/>
            <person name="Mauricio R."/>
        </authorList>
    </citation>
    <scope>NUCLEOTIDE SEQUENCE [LARGE SCALE GENOMIC DNA]</scope>
    <source>
        <strain evidence="17">NE01/NJP1002.9</strain>
        <tissue evidence="17">Muscle</tissue>
    </source>
</reference>
<feature type="domain" description="EGF-like" evidence="14">
    <location>
        <begin position="961"/>
        <end position="1001"/>
    </location>
</feature>
<feature type="chain" id="PRO_5016317897" evidence="13">
    <location>
        <begin position="19"/>
        <end position="2645"/>
    </location>
</feature>
<accession>A0A315VRL9</accession>
<dbReference type="InterPro" id="IPR018097">
    <property type="entry name" value="EGF_Ca-bd_CS"/>
</dbReference>
<dbReference type="Pfam" id="PF12947">
    <property type="entry name" value="EGF_3"/>
    <property type="match status" value="11"/>
</dbReference>
<dbReference type="Pfam" id="PF12661">
    <property type="entry name" value="hEGF"/>
    <property type="match status" value="1"/>
</dbReference>
<dbReference type="SMART" id="SM00723">
    <property type="entry name" value="AMOP"/>
    <property type="match status" value="1"/>
</dbReference>
<evidence type="ECO:0000313" key="18">
    <source>
        <dbReference type="Proteomes" id="UP000250572"/>
    </source>
</evidence>
<dbReference type="FunFam" id="2.10.25.10:FF:000014">
    <property type="entry name" value="Latent-transforming growth factor beta-binding protein 3"/>
    <property type="match status" value="1"/>
</dbReference>
<dbReference type="GO" id="GO:0048731">
    <property type="term" value="P:system development"/>
    <property type="evidence" value="ECO:0007669"/>
    <property type="project" value="UniProtKB-ARBA"/>
</dbReference>
<dbReference type="Gene3D" id="2.10.25.10">
    <property type="entry name" value="Laminin"/>
    <property type="match status" value="40"/>
</dbReference>
<evidence type="ECO:0000256" key="8">
    <source>
        <dbReference type="ARBA" id="ARBA00023136"/>
    </source>
</evidence>
<dbReference type="InterPro" id="IPR026823">
    <property type="entry name" value="cEGF"/>
</dbReference>
<dbReference type="SMART" id="SM00179">
    <property type="entry name" value="EGF_CA"/>
    <property type="match status" value="39"/>
</dbReference>
<dbReference type="GO" id="GO:0071944">
    <property type="term" value="C:cell periphery"/>
    <property type="evidence" value="ECO:0007669"/>
    <property type="project" value="UniProtKB-ARBA"/>
</dbReference>
<protein>
    <submittedName>
        <fullName evidence="17">Uncharacterized protein</fullName>
    </submittedName>
</protein>
<feature type="domain" description="EGF-like" evidence="14">
    <location>
        <begin position="2345"/>
        <end position="2386"/>
    </location>
</feature>
<dbReference type="GO" id="GO:0030855">
    <property type="term" value="P:epithelial cell differentiation"/>
    <property type="evidence" value="ECO:0007669"/>
    <property type="project" value="UniProtKB-ARBA"/>
</dbReference>
<dbReference type="PROSITE" id="PS00010">
    <property type="entry name" value="ASX_HYDROXYL"/>
    <property type="match status" value="31"/>
</dbReference>
<feature type="disulfide bond" evidence="11">
    <location>
        <begin position="637"/>
        <end position="647"/>
    </location>
</feature>
<feature type="domain" description="EGF-like" evidence="14">
    <location>
        <begin position="1043"/>
        <end position="1083"/>
    </location>
</feature>
<feature type="domain" description="EGF-like" evidence="14">
    <location>
        <begin position="1125"/>
        <end position="1164"/>
    </location>
</feature>
<dbReference type="SUPFAM" id="SSF57184">
    <property type="entry name" value="Growth factor receptor domain"/>
    <property type="match status" value="12"/>
</dbReference>
<dbReference type="PROSITE" id="PS50856">
    <property type="entry name" value="AMOP"/>
    <property type="match status" value="1"/>
</dbReference>
<dbReference type="STRING" id="33528.ENSGAFP00000004133"/>
<keyword evidence="9 11" id="KW-1015">Disulfide bond</keyword>
<feature type="domain" description="EGF-like" evidence="14">
    <location>
        <begin position="145"/>
        <end position="185"/>
    </location>
</feature>
<feature type="domain" description="EGF-like" evidence="14">
    <location>
        <begin position="186"/>
        <end position="228"/>
    </location>
</feature>
<feature type="domain" description="EGF-like" evidence="14">
    <location>
        <begin position="551"/>
        <end position="590"/>
    </location>
</feature>
<evidence type="ECO:0000256" key="1">
    <source>
        <dbReference type="ARBA" id="ARBA00004370"/>
    </source>
</evidence>
<evidence type="ECO:0000256" key="7">
    <source>
        <dbReference type="ARBA" id="ARBA00022837"/>
    </source>
</evidence>
<feature type="domain" description="EGF-like" evidence="14">
    <location>
        <begin position="63"/>
        <end position="103"/>
    </location>
</feature>
<comment type="subcellular location">
    <subcellularLocation>
        <location evidence="1">Membrane</location>
    </subcellularLocation>
    <subcellularLocation>
        <location evidence="2">Secreted</location>
    </subcellularLocation>
</comment>
<feature type="signal peptide" evidence="13">
    <location>
        <begin position="1"/>
        <end position="18"/>
    </location>
</feature>
<keyword evidence="6" id="KW-0677">Repeat</keyword>
<dbReference type="PROSITE" id="PS50026">
    <property type="entry name" value="EGF_3"/>
    <property type="match status" value="38"/>
</dbReference>
<evidence type="ECO:0000259" key="16">
    <source>
        <dbReference type="PROSITE" id="PS51233"/>
    </source>
</evidence>
<keyword evidence="3" id="KW-0964">Secreted</keyword>
<dbReference type="InterPro" id="IPR050751">
    <property type="entry name" value="ECM_structural_protein"/>
</dbReference>
<evidence type="ECO:0000259" key="15">
    <source>
        <dbReference type="PROSITE" id="PS50856"/>
    </source>
</evidence>
<dbReference type="GO" id="GO:0007160">
    <property type="term" value="P:cell-matrix adhesion"/>
    <property type="evidence" value="ECO:0007669"/>
    <property type="project" value="InterPro"/>
</dbReference>
<dbReference type="InterPro" id="IPR009030">
    <property type="entry name" value="Growth_fac_rcpt_cys_sf"/>
</dbReference>
<feature type="non-terminal residue" evidence="17">
    <location>
        <position position="1"/>
    </location>
</feature>
<dbReference type="Pfam" id="PF06119">
    <property type="entry name" value="NIDO"/>
    <property type="match status" value="1"/>
</dbReference>
<dbReference type="PROSITE" id="PS00022">
    <property type="entry name" value="EGF_1"/>
    <property type="match status" value="1"/>
</dbReference>
<feature type="domain" description="EGF-like" evidence="14">
    <location>
        <begin position="1371"/>
        <end position="1411"/>
    </location>
</feature>
<dbReference type="InterPro" id="IPR000742">
    <property type="entry name" value="EGF"/>
</dbReference>
<feature type="domain" description="EGF-like" evidence="14">
    <location>
        <begin position="712"/>
        <end position="752"/>
    </location>
</feature>
<feature type="domain" description="EGF-like" evidence="14">
    <location>
        <begin position="1412"/>
        <end position="1450"/>
    </location>
</feature>
<dbReference type="FunFam" id="2.10.25.10:FF:000506">
    <property type="entry name" value="Adhesion G protein-coupled receptor E1"/>
    <property type="match status" value="4"/>
</dbReference>
<keyword evidence="8 12" id="KW-0472">Membrane</keyword>
<feature type="domain" description="EGF-like" evidence="14">
    <location>
        <begin position="1332"/>
        <end position="1370"/>
    </location>
</feature>
<dbReference type="InterPro" id="IPR013032">
    <property type="entry name" value="EGF-like_CS"/>
</dbReference>
<proteinExistence type="predicted"/>
<feature type="transmembrane region" description="Helical" evidence="12">
    <location>
        <begin position="2562"/>
        <end position="2585"/>
    </location>
</feature>
<comment type="caution">
    <text evidence="17">The sequence shown here is derived from an EMBL/GenBank/DDBJ whole genome shotgun (WGS) entry which is preliminary data.</text>
</comment>
<dbReference type="PANTHER" id="PTHR24034:SF209">
    <property type="entry name" value="EGF-LIKE DOMAIN-CONTAINING PROTEIN"/>
    <property type="match status" value="1"/>
</dbReference>
<evidence type="ECO:0000256" key="12">
    <source>
        <dbReference type="SAM" id="Phobius"/>
    </source>
</evidence>
<keyword evidence="4 11" id="KW-0245">EGF-like domain</keyword>
<feature type="domain" description="EGF-like" evidence="14">
    <location>
        <begin position="1165"/>
        <end position="1206"/>
    </location>
</feature>
<feature type="domain" description="EGF-like" evidence="14">
    <location>
        <begin position="671"/>
        <end position="711"/>
    </location>
</feature>
<sequence>FSILWLLTVFALLVYCLAAVVDKSECEAEGIKCHAQADCLNIRTNYTCVCRVGYQGEGLQCSDINECLSGIQSCHSKARCTNSPGSYSCVCLDGYVGDGKTCEDIDECQTNNGGCHPTAVCTNLDGGRRCQCSSGFTGDGIQCTDVNECTRERICHWNATCTNNPGSYVCNCNAGYKGNGIYLCMDIDECSENRVCSTLFGFTGCVNTPGSFRCTCRNGFQATGQNCIDIDECANNICSPNADCRNSVGSYQCTCKSGFAGDGLTCADINECIVGNECDSKAVCINRLGSYQCLCLEGFVGDGRRCEDVDECAKPNICPSFTTCVNNPGSYKCDCGSGLIFNGSKCNDIDECKAGKCSPSANCTNSPGSFSCQCLSGYRGDGFTCDDIDECSLNSKCHSKAFCKNFPGSFNCTCMTGYSGDGLQCNDINECLVNNGGCKNKATCVNNQGSFACQCQSGFILINKTICQDINECVEKSNPCGVNEECKNTDGSYECPCQAGYNRPASNMACVDRDECQDKACHINATCLNTIGSYTCTCKRGFTGNGSHCLDKDECAQAQICHSRATCTNTVGGFFCSCQQGFIGDGFSCEDVNECSRSNTTCPSFSQCVNSPGSYVCSCLNGTMASNDTCVPPVFLCDPPCHSKGLCHLSPTGYQCVCDTGFDGNGVTCTDIDECQMDNICPDNETECLNSPGSFSCVCKQGYTLNGTQCVDVNECDTGQEECSEFAQCNNTVGSYSCFCRSGYTGDGKNCSDIDECQDQNGGCHPFANCTNMPGSFSCVCPMGMEGDGFYCKDVDECEPNSTLPNNCSSQAVCLNTNGSYLCRCNHGYQGDGFICNDVNECELATACSKNMTCTNFPGSYSCSCILGNIYNEGTCISEDTCLNATNYCHPLAKCNTYQGSFYCQCTDGYEGSGTDCWDVNECDQLQDKACPPFSHCRNTNGSFICECWEGFQDNGTHCQDIDECELGNFTCPDNSTCNNTEGSYNCTCDPGFSGNNSLCLDIDECSLGLIQCPDFSNCLNTIGSSICGCWEGFRDNGTHCQDIDECDLGNFTCPDNSTCNNTEGSYNCTCDPGFSGNDSLCLDIDECSLGLIPCPNFSNCLNTIGSSICVCWEGYQRNGTECEDIDECLDNSTCPDHSTCVNTKGGHQCLCDTGFSNSTDLCVDIDECSENNGGELCTNGTCKNALGSYYCDCFNGFSSNGTECVDVNECSELFNSSVCQPFSTCVNTLGSYLCPCNVGFILNGINCLDVDECLHPDGSPCPQNSICNNTEGSFLCHCSPGYQPIDTGCEDIDECKSSNTCRSDQVCTNLPGTYNCSCPLGYHEENEACVDSNECENSPCHPLASCWNTPGSFSCHCHRGFTGNGSWCEDVDECVAFTNPCHSRAQCHNTPGSFICVCMPGFLSIGPLCVDINECQQENRQCHSAASCINYVGGFKCSCNQGWEATKDNGLGINGCVDLNECVSPNRCPHQTSCTNLPGSYTCSCTPNNPVCNTLARMEGSLFPYGAEAGDKEVKIEAEDGNSPYIAPKAGFPFMGKLYDRIFFSDNGLVQFQSLAENEQYLLPSPSADGFPDDMKVPLLAVFWDDGDLTKGNGKLHYQEYSELDASDVYSQMVFKRTADEVTKFEGLKQRPSFSPTWIMKITWENVLPVSFQKVNLSETNTFQCILTTDGERSFALLRFGEMKWGPGLRKYHNALIGYTDGKTTFKETTKPPENLYGPAGRYRPNEVMGTLGNLGQLIYDLTGPLGSDADAGIKCQAWSEEEPDPAVWTAGLSSCPCTRTQALEDLALLLDLSDPGGTVQKWWAGTSMQVFKSVLSNQYGAGKRCVYESDGPLLAGYNQRYFYGYSTQKYVDGDLLPFQWCCIDSPQCHLYFRKRPLDRCQSYVSSIRSGAARGTALVYGGLHFITFDGAEYSFKALGEFVILRLSSASGSNIFTLQGQIEKLQTVARGIIDVPVVVRMAAFHQGIGKIEWRCSDKESGLQIFVDDAEFAVRIGVVYENKQSFAVLCLSVNRCAAVYASGLRVLVWRSEGYRQLAAMVEVPESFYRRTVGLMGLWSANRSDDFLMSNGKVAPSQDLNPPEEEQLKQFCMSWAVPKPENLLVSSSQNVPLALNSTAPLLERLSPAELETQMRLCKNSVECVQDSVASGISDLGQKTLEAQTQFRSLALLFGNMPPVVTEPAVIHSKVNSQVSVQIVAQDPNGDPIAYSLLFPWPPEAHVGSVNGYLTWTPRNTQPYQLTVKVSDGQTSSLFTPVLRVCSCLNGGTCLYDSVVENHLQGKFQVVGCLCPKGYSGTFCGNTTNACRGKPCFRGVQCDPKSGPDQFSCGDCPSNTVSNGKQGYKCFEYDLCSPPFTFPCHKDAECLSTKLSYSCTCKSGFSGDGHNCTDVDECANLMPCKNAKYECVNKHGSYDCKCRYEDGCGNSMNPPGYNMFNLSVNWTNKKTDKQLADILAQGFTNKFYSISEKTASSPGMEEYRLIVSSDTPHWYIQDYLARVSRYYGINSLEVDDLDECQANETECVLPALCINTYGGYMCVCNGTAVVGGSESCITAERSVDSESNVYLILGLVLGIGIPLLLLLLLLAVRLCLCCCKKTVTGDLPHLMPDYIQQQYNPPPFNYADPALQYMSHCSPRVLDNVTPRQRPR</sequence>
<gene>
    <name evidence="17" type="ORF">CCH79_00001399</name>
</gene>
<evidence type="ECO:0000256" key="13">
    <source>
        <dbReference type="SAM" id="SignalP"/>
    </source>
</evidence>
<dbReference type="FunFam" id="2.10.25.10:FF:001168">
    <property type="entry name" value="Uncharacterized protein"/>
    <property type="match status" value="1"/>
</dbReference>
<keyword evidence="12" id="KW-1133">Transmembrane helix</keyword>
<dbReference type="InterPro" id="IPR001881">
    <property type="entry name" value="EGF-like_Ca-bd_dom"/>
</dbReference>
<feature type="domain" description="EGF-like" evidence="14">
    <location>
        <begin position="1002"/>
        <end position="1042"/>
    </location>
</feature>
<feature type="domain" description="VWFD" evidence="16">
    <location>
        <begin position="1896"/>
        <end position="2101"/>
    </location>
</feature>
<feature type="domain" description="EGF-like" evidence="14">
    <location>
        <begin position="348"/>
        <end position="386"/>
    </location>
</feature>
<evidence type="ECO:0000256" key="3">
    <source>
        <dbReference type="ARBA" id="ARBA00022525"/>
    </source>
</evidence>
<dbReference type="InterPro" id="IPR013783">
    <property type="entry name" value="Ig-like_fold"/>
</dbReference>
<feature type="domain" description="EGF-like" evidence="14">
    <location>
        <begin position="22"/>
        <end position="62"/>
    </location>
</feature>
<evidence type="ECO:0000256" key="2">
    <source>
        <dbReference type="ARBA" id="ARBA00004613"/>
    </source>
</evidence>
<keyword evidence="10" id="KW-0325">Glycoprotein</keyword>
<dbReference type="InterPro" id="IPR049883">
    <property type="entry name" value="NOTCH1_EGF-like"/>
</dbReference>
<feature type="domain" description="EGF-like" evidence="14">
    <location>
        <begin position="1084"/>
        <end position="1124"/>
    </location>
</feature>
<dbReference type="GO" id="GO:0016020">
    <property type="term" value="C:membrane"/>
    <property type="evidence" value="ECO:0007669"/>
    <property type="project" value="UniProtKB-SubCell"/>
</dbReference>
<feature type="domain" description="EGF-like" evidence="14">
    <location>
        <begin position="469"/>
        <end position="507"/>
    </location>
</feature>
<dbReference type="SMART" id="SM00539">
    <property type="entry name" value="NIDO"/>
    <property type="match status" value="1"/>
</dbReference>
<feature type="domain" description="EGF-like" evidence="14">
    <location>
        <begin position="1250"/>
        <end position="1291"/>
    </location>
</feature>
<dbReference type="InterPro" id="IPR000152">
    <property type="entry name" value="EGF-type_Asp/Asn_hydroxyl_site"/>
</dbReference>
<evidence type="ECO:0000313" key="17">
    <source>
        <dbReference type="EMBL" id="PWA25769.1"/>
    </source>
</evidence>
<dbReference type="Pfam" id="PF12662">
    <property type="entry name" value="cEGF"/>
    <property type="match status" value="1"/>
</dbReference>
<feature type="domain" description="EGF-like" evidence="14">
    <location>
        <begin position="387"/>
        <end position="426"/>
    </location>
</feature>
<feature type="domain" description="EGF-like" evidence="14">
    <location>
        <begin position="512"/>
        <end position="550"/>
    </location>
</feature>
<organism evidence="17 18">
    <name type="scientific">Gambusia affinis</name>
    <name type="common">Western mosquitofish</name>
    <name type="synonym">Heterandria affinis</name>
    <dbReference type="NCBI Taxonomy" id="33528"/>
    <lineage>
        <taxon>Eukaryota</taxon>
        <taxon>Metazoa</taxon>
        <taxon>Chordata</taxon>
        <taxon>Craniata</taxon>
        <taxon>Vertebrata</taxon>
        <taxon>Euteleostomi</taxon>
        <taxon>Actinopterygii</taxon>
        <taxon>Neopterygii</taxon>
        <taxon>Teleostei</taxon>
        <taxon>Neoteleostei</taxon>
        <taxon>Acanthomorphata</taxon>
        <taxon>Ovalentaria</taxon>
        <taxon>Atherinomorphae</taxon>
        <taxon>Cyprinodontiformes</taxon>
        <taxon>Poeciliidae</taxon>
        <taxon>Poeciliinae</taxon>
        <taxon>Gambusia</taxon>
    </lineage>
</organism>
<feature type="non-terminal residue" evidence="17">
    <location>
        <position position="2645"/>
    </location>
</feature>
<feature type="domain" description="EGF-like" evidence="14">
    <location>
        <begin position="878"/>
        <end position="916"/>
    </location>
</feature>
<feature type="domain" description="EGF-like" evidence="14">
    <location>
        <begin position="1459"/>
        <end position="1494"/>
    </location>
</feature>
<dbReference type="EMBL" id="NHOQ01001229">
    <property type="protein sequence ID" value="PWA25769.1"/>
    <property type="molecule type" value="Genomic_DNA"/>
</dbReference>
<dbReference type="Proteomes" id="UP000250572">
    <property type="component" value="Unassembled WGS sequence"/>
</dbReference>
<evidence type="ECO:0000256" key="5">
    <source>
        <dbReference type="ARBA" id="ARBA00022729"/>
    </source>
</evidence>
<feature type="domain" description="EGF-like" evidence="14">
    <location>
        <begin position="794"/>
        <end position="835"/>
    </location>
</feature>
<feature type="domain" description="EGF-like" evidence="14">
    <location>
        <begin position="268"/>
        <end position="307"/>
    </location>
</feature>
<feature type="domain" description="EGF-like" evidence="14">
    <location>
        <begin position="308"/>
        <end position="347"/>
    </location>
</feature>
<feature type="domain" description="EGF-like" evidence="14">
    <location>
        <begin position="1207"/>
        <end position="1249"/>
    </location>
</feature>
<evidence type="ECO:0000259" key="14">
    <source>
        <dbReference type="PROSITE" id="PS50026"/>
    </source>
</evidence>
<name>A0A315VRL9_GAMAF</name>
<dbReference type="CDD" id="cd00054">
    <property type="entry name" value="EGF_CA"/>
    <property type="match status" value="29"/>
</dbReference>
<feature type="domain" description="EGF-like" evidence="14">
    <location>
        <begin position="2509"/>
        <end position="2550"/>
    </location>
</feature>
<dbReference type="PROSITE" id="PS01186">
    <property type="entry name" value="EGF_2"/>
    <property type="match status" value="29"/>
</dbReference>
<dbReference type="InterPro" id="IPR005533">
    <property type="entry name" value="AMOP_dom"/>
</dbReference>
<keyword evidence="12" id="KW-0812">Transmembrane</keyword>
<feature type="domain" description="EGF-like" evidence="14">
    <location>
        <begin position="229"/>
        <end position="267"/>
    </location>
</feature>
<evidence type="ECO:0000256" key="10">
    <source>
        <dbReference type="ARBA" id="ARBA00023180"/>
    </source>
</evidence>
<dbReference type="PROSITE" id="PS01187">
    <property type="entry name" value="EGF_CA"/>
    <property type="match status" value="13"/>
</dbReference>
<dbReference type="FunFam" id="2.10.25.10:FF:000038">
    <property type="entry name" value="Fibrillin 2"/>
    <property type="match status" value="23"/>
</dbReference>
<dbReference type="SUPFAM" id="SSF57196">
    <property type="entry name" value="EGF/Laminin"/>
    <property type="match status" value="3"/>
</dbReference>
<keyword evidence="18" id="KW-1185">Reference proteome</keyword>
<keyword evidence="5 13" id="KW-0732">Signal</keyword>
<evidence type="ECO:0000256" key="11">
    <source>
        <dbReference type="PROSITE-ProRule" id="PRU00076"/>
    </source>
</evidence>
<dbReference type="PROSITE" id="PS51233">
    <property type="entry name" value="VWFD"/>
    <property type="match status" value="1"/>
</dbReference>
<feature type="domain" description="EGF-like" evidence="14">
    <location>
        <begin position="919"/>
        <end position="960"/>
    </location>
</feature>
<dbReference type="InterPro" id="IPR003886">
    <property type="entry name" value="NIDO_dom"/>
</dbReference>
<feature type="domain" description="EGF-like" evidence="14">
    <location>
        <begin position="838"/>
        <end position="877"/>
    </location>
</feature>
<keyword evidence="7" id="KW-0106">Calcium</keyword>
<feature type="domain" description="EGF-like" evidence="14">
    <location>
        <begin position="427"/>
        <end position="468"/>
    </location>
</feature>
<feature type="domain" description="EGF-like" evidence="14">
    <location>
        <begin position="1292"/>
        <end position="1331"/>
    </location>
</feature>
<feature type="domain" description="EGF-like" evidence="14">
    <location>
        <begin position="591"/>
        <end position="631"/>
    </location>
</feature>
<evidence type="ECO:0000256" key="6">
    <source>
        <dbReference type="ARBA" id="ARBA00022737"/>
    </source>
</evidence>
<dbReference type="Gene3D" id="2.60.40.10">
    <property type="entry name" value="Immunoglobulins"/>
    <property type="match status" value="1"/>
</dbReference>
<dbReference type="GO" id="GO:0005509">
    <property type="term" value="F:calcium ion binding"/>
    <property type="evidence" value="ECO:0007669"/>
    <property type="project" value="InterPro"/>
</dbReference>